<protein>
    <submittedName>
        <fullName evidence="1">Uncharacterized protein</fullName>
    </submittedName>
</protein>
<dbReference type="EMBL" id="CM046388">
    <property type="protein sequence ID" value="KAI8573342.1"/>
    <property type="molecule type" value="Genomic_DNA"/>
</dbReference>
<organism evidence="1 2">
    <name type="scientific">Rhododendron molle</name>
    <name type="common">Chinese azalea</name>
    <name type="synonym">Azalea mollis</name>
    <dbReference type="NCBI Taxonomy" id="49168"/>
    <lineage>
        <taxon>Eukaryota</taxon>
        <taxon>Viridiplantae</taxon>
        <taxon>Streptophyta</taxon>
        <taxon>Embryophyta</taxon>
        <taxon>Tracheophyta</taxon>
        <taxon>Spermatophyta</taxon>
        <taxon>Magnoliopsida</taxon>
        <taxon>eudicotyledons</taxon>
        <taxon>Gunneridae</taxon>
        <taxon>Pentapetalae</taxon>
        <taxon>asterids</taxon>
        <taxon>Ericales</taxon>
        <taxon>Ericaceae</taxon>
        <taxon>Ericoideae</taxon>
        <taxon>Rhodoreae</taxon>
        <taxon>Rhododendron</taxon>
    </lineage>
</organism>
<proteinExistence type="predicted"/>
<reference evidence="1" key="1">
    <citation type="submission" date="2022-02" db="EMBL/GenBank/DDBJ databases">
        <title>Plant Genome Project.</title>
        <authorList>
            <person name="Zhang R.-G."/>
        </authorList>
    </citation>
    <scope>NUCLEOTIDE SEQUENCE</scope>
    <source>
        <strain evidence="1">AT1</strain>
    </source>
</reference>
<dbReference type="Proteomes" id="UP001062846">
    <property type="component" value="Chromosome 1"/>
</dbReference>
<sequence>MVNSWLADALMYELWVASDGSSATQARYTILTCHGQLGSFCTSSKLALRSKYLE</sequence>
<accession>A0ACC0Q946</accession>
<gene>
    <name evidence="1" type="ORF">RHMOL_Rhmol01G0269700</name>
</gene>
<evidence type="ECO:0000313" key="2">
    <source>
        <dbReference type="Proteomes" id="UP001062846"/>
    </source>
</evidence>
<name>A0ACC0Q946_RHOML</name>
<keyword evidence="2" id="KW-1185">Reference proteome</keyword>
<comment type="caution">
    <text evidence="1">The sequence shown here is derived from an EMBL/GenBank/DDBJ whole genome shotgun (WGS) entry which is preliminary data.</text>
</comment>
<evidence type="ECO:0000313" key="1">
    <source>
        <dbReference type="EMBL" id="KAI8573342.1"/>
    </source>
</evidence>